<name>A0A9D1WDH6_9GAMM</name>
<gene>
    <name evidence="1" type="ORF">H9850_05105</name>
</gene>
<dbReference type="SMART" id="SM00671">
    <property type="entry name" value="SEL1"/>
    <property type="match status" value="1"/>
</dbReference>
<dbReference type="Gene3D" id="1.25.40.10">
    <property type="entry name" value="Tetratricopeptide repeat domain"/>
    <property type="match status" value="1"/>
</dbReference>
<proteinExistence type="predicted"/>
<dbReference type="AlphaFoldDB" id="A0A9D1WDH6"/>
<comment type="caution">
    <text evidence="1">The sequence shown here is derived from an EMBL/GenBank/DDBJ whole genome shotgun (WGS) entry which is preliminary data.</text>
</comment>
<evidence type="ECO:0000313" key="2">
    <source>
        <dbReference type="Proteomes" id="UP000886829"/>
    </source>
</evidence>
<protein>
    <recommendedName>
        <fullName evidence="3">Sel1 repeat family protein</fullName>
    </recommendedName>
</protein>
<reference evidence="1" key="1">
    <citation type="journal article" date="2021" name="PeerJ">
        <title>Extensive microbial diversity within the chicken gut microbiome revealed by metagenomics and culture.</title>
        <authorList>
            <person name="Gilroy R."/>
            <person name="Ravi A."/>
            <person name="Getino M."/>
            <person name="Pursley I."/>
            <person name="Horton D.L."/>
            <person name="Alikhan N.F."/>
            <person name="Baker D."/>
            <person name="Gharbi K."/>
            <person name="Hall N."/>
            <person name="Watson M."/>
            <person name="Adriaenssens E.M."/>
            <person name="Foster-Nyarko E."/>
            <person name="Jarju S."/>
            <person name="Secka A."/>
            <person name="Antonio M."/>
            <person name="Oren A."/>
            <person name="Chaudhuri R.R."/>
            <person name="La Ragione R."/>
            <person name="Hildebrand F."/>
            <person name="Pallen M.J."/>
        </authorList>
    </citation>
    <scope>NUCLEOTIDE SEQUENCE</scope>
    <source>
        <strain evidence="1">USASDec5-558</strain>
    </source>
</reference>
<evidence type="ECO:0008006" key="3">
    <source>
        <dbReference type="Google" id="ProtNLM"/>
    </source>
</evidence>
<evidence type="ECO:0000313" key="1">
    <source>
        <dbReference type="EMBL" id="HIX56833.1"/>
    </source>
</evidence>
<dbReference type="InterPro" id="IPR006597">
    <property type="entry name" value="Sel1-like"/>
</dbReference>
<sequence>MPSTSRDMPPSFFSCHLNAHNWLKSLATGELSAQNPDSWHQQGLHLLKKHFADQGTTLDSQEISLIRPNAKQLGIARNILISYGFSPINGEIEDPNKLQALLKDVRDSSEQANSLPVINSALTGAELAKALVASLQRWAWLQLKNALALSPTIDSTNAAIDGEIREAPRKLTPHAKALLTLLGLSIPATIACVWYFSADESAQSRASTLFAQCQANDAEACTHLGVMYQAGDEIRANPYVAQALFTRGCALHNEEACGYLGQIYAAGQEVDFHALPDLPGQANYSEQEIELMRRMLLEGEDSRNVLNLGTE</sequence>
<accession>A0A9D1WDH6</accession>
<organism evidence="1 2">
    <name type="scientific">Candidatus Anaerobiospirillum pullistercoris</name>
    <dbReference type="NCBI Taxonomy" id="2838452"/>
    <lineage>
        <taxon>Bacteria</taxon>
        <taxon>Pseudomonadati</taxon>
        <taxon>Pseudomonadota</taxon>
        <taxon>Gammaproteobacteria</taxon>
        <taxon>Aeromonadales</taxon>
        <taxon>Succinivibrionaceae</taxon>
        <taxon>Anaerobiospirillum</taxon>
    </lineage>
</organism>
<reference evidence="1" key="2">
    <citation type="submission" date="2021-04" db="EMBL/GenBank/DDBJ databases">
        <authorList>
            <person name="Gilroy R."/>
        </authorList>
    </citation>
    <scope>NUCLEOTIDE SEQUENCE</scope>
    <source>
        <strain evidence="1">USASDec5-558</strain>
    </source>
</reference>
<dbReference type="Proteomes" id="UP000886829">
    <property type="component" value="Unassembled WGS sequence"/>
</dbReference>
<dbReference type="EMBL" id="DXEV01000095">
    <property type="protein sequence ID" value="HIX56833.1"/>
    <property type="molecule type" value="Genomic_DNA"/>
</dbReference>
<dbReference type="SUPFAM" id="SSF81901">
    <property type="entry name" value="HCP-like"/>
    <property type="match status" value="1"/>
</dbReference>
<dbReference type="InterPro" id="IPR011990">
    <property type="entry name" value="TPR-like_helical_dom_sf"/>
</dbReference>